<evidence type="ECO:0000313" key="11">
    <source>
        <dbReference type="Proteomes" id="UP000277498"/>
    </source>
</evidence>
<accession>A0A3P5WQQ7</accession>
<keyword evidence="5 8" id="KW-0812">Transmembrane</keyword>
<evidence type="ECO:0000256" key="5">
    <source>
        <dbReference type="ARBA" id="ARBA00022692"/>
    </source>
</evidence>
<evidence type="ECO:0000256" key="8">
    <source>
        <dbReference type="RuleBase" id="RU363032"/>
    </source>
</evidence>
<feature type="domain" description="ABC transmembrane type-1" evidence="9">
    <location>
        <begin position="76"/>
        <end position="282"/>
    </location>
</feature>
<evidence type="ECO:0000256" key="6">
    <source>
        <dbReference type="ARBA" id="ARBA00022989"/>
    </source>
</evidence>
<feature type="transmembrane region" description="Helical" evidence="8">
    <location>
        <begin position="114"/>
        <end position="138"/>
    </location>
</feature>
<dbReference type="PANTHER" id="PTHR42929">
    <property type="entry name" value="INNER MEMBRANE ABC TRANSPORTER PERMEASE PROTEIN YDCU-RELATED-RELATED"/>
    <property type="match status" value="1"/>
</dbReference>
<keyword evidence="4" id="KW-1003">Cell membrane</keyword>
<evidence type="ECO:0000256" key="4">
    <source>
        <dbReference type="ARBA" id="ARBA00022475"/>
    </source>
</evidence>
<evidence type="ECO:0000256" key="1">
    <source>
        <dbReference type="ARBA" id="ARBA00004651"/>
    </source>
</evidence>
<keyword evidence="6 8" id="KW-1133">Transmembrane helix</keyword>
<keyword evidence="7 8" id="KW-0472">Membrane</keyword>
<name>A0A3P5WQQ7_9RHOB</name>
<feature type="transmembrane region" description="Helical" evidence="8">
    <location>
        <begin position="80"/>
        <end position="102"/>
    </location>
</feature>
<feature type="transmembrane region" description="Helical" evidence="8">
    <location>
        <begin position="12"/>
        <end position="32"/>
    </location>
</feature>
<evidence type="ECO:0000256" key="3">
    <source>
        <dbReference type="ARBA" id="ARBA00022448"/>
    </source>
</evidence>
<evidence type="ECO:0000259" key="9">
    <source>
        <dbReference type="PROSITE" id="PS50928"/>
    </source>
</evidence>
<keyword evidence="3 8" id="KW-0813">Transport</keyword>
<comment type="similarity">
    <text evidence="2">Belongs to the binding-protein-dependent transport system permease family. CysTW subfamily.</text>
</comment>
<dbReference type="Proteomes" id="UP000277498">
    <property type="component" value="Unassembled WGS sequence"/>
</dbReference>
<evidence type="ECO:0000256" key="2">
    <source>
        <dbReference type="ARBA" id="ARBA00007069"/>
    </source>
</evidence>
<proteinExistence type="inferred from homology"/>
<dbReference type="PANTHER" id="PTHR42929:SF1">
    <property type="entry name" value="INNER MEMBRANE ABC TRANSPORTER PERMEASE PROTEIN YDCU-RELATED"/>
    <property type="match status" value="1"/>
</dbReference>
<dbReference type="AlphaFoldDB" id="A0A3P5WQQ7"/>
<dbReference type="Gene3D" id="1.10.3720.10">
    <property type="entry name" value="MetI-like"/>
    <property type="match status" value="1"/>
</dbReference>
<dbReference type="EMBL" id="UXAW01000048">
    <property type="protein sequence ID" value="VDC23422.1"/>
    <property type="molecule type" value="Genomic_DNA"/>
</dbReference>
<dbReference type="Pfam" id="PF00528">
    <property type="entry name" value="BPD_transp_1"/>
    <property type="match status" value="1"/>
</dbReference>
<protein>
    <submittedName>
        <fullName evidence="10">Spermidine/putrescine transport system permease protein PotB</fullName>
    </submittedName>
</protein>
<dbReference type="PROSITE" id="PS50928">
    <property type="entry name" value="ABC_TM1"/>
    <property type="match status" value="1"/>
</dbReference>
<evidence type="ECO:0000313" key="10">
    <source>
        <dbReference type="EMBL" id="VDC23422.1"/>
    </source>
</evidence>
<feature type="transmembrane region" description="Helical" evidence="8">
    <location>
        <begin position="216"/>
        <end position="239"/>
    </location>
</feature>
<comment type="subcellular location">
    <subcellularLocation>
        <location evidence="1 8">Cell membrane</location>
        <topology evidence="1 8">Multi-pass membrane protein</topology>
    </subcellularLocation>
</comment>
<evidence type="ECO:0000256" key="7">
    <source>
        <dbReference type="ARBA" id="ARBA00023136"/>
    </source>
</evidence>
<sequence length="295" mass="32446">MAMAELIRRFGPGLGGVILILVALWIVGMVLAPNLMMLNFSLKPNLFPSEIGGPKDQYTLLNYTALFSDPVHRAIFLKTVWGSALVTAITLAVTYPLAFWMAKVASVRGARAMLIALIIPFWINEVLRTLAWYILLAFNGPLNIFLQTLGIIDQPVRWFGDTGVLAGMVYAYILFMLFPIYNSISTLETAQIDAARDLGASTLRIHRRIVIPHAKAGIATGCVFTFMLAAGSYVAPALLGSPGSRWFTEIIYNWFFEGGNWNRGAAYALILLVLCMAVVLAALRLFRVNLADVAK</sequence>
<dbReference type="GO" id="GO:0055085">
    <property type="term" value="P:transmembrane transport"/>
    <property type="evidence" value="ECO:0007669"/>
    <property type="project" value="InterPro"/>
</dbReference>
<gene>
    <name evidence="10" type="primary">potB_6</name>
    <name evidence="10" type="ORF">XINFAN_01037</name>
</gene>
<dbReference type="GO" id="GO:0005886">
    <property type="term" value="C:plasma membrane"/>
    <property type="evidence" value="ECO:0007669"/>
    <property type="project" value="UniProtKB-SubCell"/>
</dbReference>
<dbReference type="InterPro" id="IPR000515">
    <property type="entry name" value="MetI-like"/>
</dbReference>
<feature type="transmembrane region" description="Helical" evidence="8">
    <location>
        <begin position="264"/>
        <end position="286"/>
    </location>
</feature>
<dbReference type="CDD" id="cd06261">
    <property type="entry name" value="TM_PBP2"/>
    <property type="match status" value="1"/>
</dbReference>
<reference evidence="10 11" key="1">
    <citation type="submission" date="2018-11" db="EMBL/GenBank/DDBJ databases">
        <authorList>
            <person name="Criscuolo A."/>
        </authorList>
    </citation>
    <scope>NUCLEOTIDE SEQUENCE [LARGE SCALE GENOMIC DNA]</scope>
    <source>
        <strain evidence="10">ACIP111625</strain>
    </source>
</reference>
<dbReference type="InterPro" id="IPR035906">
    <property type="entry name" value="MetI-like_sf"/>
</dbReference>
<feature type="transmembrane region" description="Helical" evidence="8">
    <location>
        <begin position="158"/>
        <end position="178"/>
    </location>
</feature>
<dbReference type="SUPFAM" id="SSF161098">
    <property type="entry name" value="MetI-like"/>
    <property type="match status" value="1"/>
</dbReference>
<organism evidence="10 11">
    <name type="scientific">Pseudogemmobacter humi</name>
    <dbReference type="NCBI Taxonomy" id="2483812"/>
    <lineage>
        <taxon>Bacteria</taxon>
        <taxon>Pseudomonadati</taxon>
        <taxon>Pseudomonadota</taxon>
        <taxon>Alphaproteobacteria</taxon>
        <taxon>Rhodobacterales</taxon>
        <taxon>Paracoccaceae</taxon>
        <taxon>Pseudogemmobacter</taxon>
    </lineage>
</organism>
<keyword evidence="11" id="KW-1185">Reference proteome</keyword>